<dbReference type="AlphaFoldDB" id="A0A6N3APW3"/>
<evidence type="ECO:0000256" key="5">
    <source>
        <dbReference type="ARBA" id="ARBA00022691"/>
    </source>
</evidence>
<dbReference type="InterPro" id="IPR012327">
    <property type="entry name" value="MeTrfase_D12"/>
</dbReference>
<sequence>MNPSPLRYPGGKHKLYNYVSRLIKENGCTTYIEPFCGGAAVALELLFNGLVNRIILNDYDFTIFCFWESILYRTDEFIQLVTNTEVTIDEWHRQKAIRDNLSNHSNLEIGFSTFFLNRTNRSGIVDKAGPIGGLEQTGEYLIDCRFNKLRLIKQIEKIAAHREKISIYNLEALDFIENIILNKRKTFTFFDPPYYSKGPGLYKNFYSHGDHVNLANMILSRLKNRMWIVTYDNINAIKTMYSSVCNIEFKLNYSLQKKRSASEVMFYARKLKRPKNEEEYLTILFNGA</sequence>
<comment type="catalytic activity">
    <reaction evidence="6">
        <text>a 2'-deoxyadenosine in DNA + S-adenosyl-L-methionine = an N(6)-methyl-2'-deoxyadenosine in DNA + S-adenosyl-L-homocysteine + H(+)</text>
        <dbReference type="Rhea" id="RHEA:15197"/>
        <dbReference type="Rhea" id="RHEA-COMP:12418"/>
        <dbReference type="Rhea" id="RHEA-COMP:12419"/>
        <dbReference type="ChEBI" id="CHEBI:15378"/>
        <dbReference type="ChEBI" id="CHEBI:57856"/>
        <dbReference type="ChEBI" id="CHEBI:59789"/>
        <dbReference type="ChEBI" id="CHEBI:90615"/>
        <dbReference type="ChEBI" id="CHEBI:90616"/>
        <dbReference type="EC" id="2.1.1.72"/>
    </reaction>
</comment>
<organism evidence="7">
    <name type="scientific">Veillonella dispar</name>
    <dbReference type="NCBI Taxonomy" id="39778"/>
    <lineage>
        <taxon>Bacteria</taxon>
        <taxon>Bacillati</taxon>
        <taxon>Bacillota</taxon>
        <taxon>Negativicutes</taxon>
        <taxon>Veillonellales</taxon>
        <taxon>Veillonellaceae</taxon>
        <taxon>Veillonella</taxon>
    </lineage>
</organism>
<evidence type="ECO:0000256" key="1">
    <source>
        <dbReference type="ARBA" id="ARBA00006594"/>
    </source>
</evidence>
<dbReference type="InterPro" id="IPR023095">
    <property type="entry name" value="Ade_MeTrfase_dom_2"/>
</dbReference>
<dbReference type="InterPro" id="IPR029063">
    <property type="entry name" value="SAM-dependent_MTases_sf"/>
</dbReference>
<dbReference type="GO" id="GO:0009007">
    <property type="term" value="F:site-specific DNA-methyltransferase (adenine-specific) activity"/>
    <property type="evidence" value="ECO:0007669"/>
    <property type="project" value="UniProtKB-EC"/>
</dbReference>
<evidence type="ECO:0000256" key="2">
    <source>
        <dbReference type="ARBA" id="ARBA00011900"/>
    </source>
</evidence>
<evidence type="ECO:0000313" key="7">
    <source>
        <dbReference type="EMBL" id="VYT93621.1"/>
    </source>
</evidence>
<evidence type="ECO:0000256" key="6">
    <source>
        <dbReference type="ARBA" id="ARBA00047942"/>
    </source>
</evidence>
<name>A0A6N3APW3_9FIRM</name>
<dbReference type="PANTHER" id="PTHR30481:SF2">
    <property type="entry name" value="SITE-SPECIFIC DNA-METHYLTRANSFERASE (ADENINE-SPECIFIC)"/>
    <property type="match status" value="1"/>
</dbReference>
<dbReference type="GO" id="GO:0043565">
    <property type="term" value="F:sequence-specific DNA binding"/>
    <property type="evidence" value="ECO:0007669"/>
    <property type="project" value="TreeGrafter"/>
</dbReference>
<evidence type="ECO:0000256" key="3">
    <source>
        <dbReference type="ARBA" id="ARBA00022603"/>
    </source>
</evidence>
<dbReference type="PANTHER" id="PTHR30481">
    <property type="entry name" value="DNA ADENINE METHYLASE"/>
    <property type="match status" value="1"/>
</dbReference>
<dbReference type="SUPFAM" id="SSF53335">
    <property type="entry name" value="S-adenosyl-L-methionine-dependent methyltransferases"/>
    <property type="match status" value="1"/>
</dbReference>
<protein>
    <recommendedName>
        <fullName evidence="2">site-specific DNA-methyltransferase (adenine-specific)</fullName>
        <ecNumber evidence="2">2.1.1.72</ecNumber>
    </recommendedName>
</protein>
<dbReference type="Gene3D" id="3.40.50.150">
    <property type="entry name" value="Vaccinia Virus protein VP39"/>
    <property type="match status" value="1"/>
</dbReference>
<accession>A0A6N3APW3</accession>
<dbReference type="PRINTS" id="PR00505">
    <property type="entry name" value="D12N6MTFRASE"/>
</dbReference>
<reference evidence="7" key="1">
    <citation type="submission" date="2019-11" db="EMBL/GenBank/DDBJ databases">
        <authorList>
            <person name="Feng L."/>
        </authorList>
    </citation>
    <scope>NUCLEOTIDE SEQUENCE</scope>
    <source>
        <strain evidence="7">VdisparLFYP95</strain>
    </source>
</reference>
<proteinExistence type="inferred from homology"/>
<keyword evidence="4 7" id="KW-0808">Transferase</keyword>
<dbReference type="Pfam" id="PF02086">
    <property type="entry name" value="MethyltransfD12"/>
    <property type="match status" value="1"/>
</dbReference>
<keyword evidence="5" id="KW-0949">S-adenosyl-L-methionine</keyword>
<comment type="similarity">
    <text evidence="1">Belongs to the N(4)/N(6)-methyltransferase family.</text>
</comment>
<dbReference type="InterPro" id="IPR012263">
    <property type="entry name" value="M_m6A_EcoRV"/>
</dbReference>
<dbReference type="GO" id="GO:0009307">
    <property type="term" value="P:DNA restriction-modification system"/>
    <property type="evidence" value="ECO:0007669"/>
    <property type="project" value="InterPro"/>
</dbReference>
<dbReference type="GO" id="GO:0032259">
    <property type="term" value="P:methylation"/>
    <property type="evidence" value="ECO:0007669"/>
    <property type="project" value="UniProtKB-KW"/>
</dbReference>
<dbReference type="EC" id="2.1.1.72" evidence="2"/>
<keyword evidence="3 7" id="KW-0489">Methyltransferase</keyword>
<dbReference type="Gene3D" id="1.10.1020.10">
    <property type="entry name" value="Adenine-specific Methyltransferase, Domain 2"/>
    <property type="match status" value="1"/>
</dbReference>
<dbReference type="GO" id="GO:1904047">
    <property type="term" value="F:S-adenosyl-L-methionine binding"/>
    <property type="evidence" value="ECO:0007669"/>
    <property type="project" value="TreeGrafter"/>
</dbReference>
<dbReference type="GO" id="GO:0006298">
    <property type="term" value="P:mismatch repair"/>
    <property type="evidence" value="ECO:0007669"/>
    <property type="project" value="TreeGrafter"/>
</dbReference>
<evidence type="ECO:0000256" key="4">
    <source>
        <dbReference type="ARBA" id="ARBA00022679"/>
    </source>
</evidence>
<dbReference type="EMBL" id="CACRUF010000018">
    <property type="protein sequence ID" value="VYT93621.1"/>
    <property type="molecule type" value="Genomic_DNA"/>
</dbReference>
<dbReference type="RefSeq" id="WP_156719418.1">
    <property type="nucleotide sequence ID" value="NZ_CACRUF010000018.1"/>
</dbReference>
<gene>
    <name evidence="7" type="ORF">VDLFYP95_01092</name>
</gene>
<dbReference type="PIRSF" id="PIRSF000398">
    <property type="entry name" value="M_m6A_EcoRV"/>
    <property type="match status" value="1"/>
</dbReference>